<evidence type="ECO:0000256" key="3">
    <source>
        <dbReference type="ARBA" id="ARBA00022679"/>
    </source>
</evidence>
<feature type="transmembrane region" description="Helical" evidence="11">
    <location>
        <begin position="216"/>
        <end position="232"/>
    </location>
</feature>
<comment type="caution">
    <text evidence="12">The sequence shown here is derived from an EMBL/GenBank/DDBJ whole genome shotgun (WGS) entry which is preliminary data.</text>
</comment>
<feature type="transmembrane region" description="Helical" evidence="11">
    <location>
        <begin position="177"/>
        <end position="196"/>
    </location>
</feature>
<organism evidence="12 13">
    <name type="scientific">Acidiferrimicrobium australe</name>
    <dbReference type="NCBI Taxonomy" id="2664430"/>
    <lineage>
        <taxon>Bacteria</taxon>
        <taxon>Bacillati</taxon>
        <taxon>Actinomycetota</taxon>
        <taxon>Acidimicrobiia</taxon>
        <taxon>Acidimicrobiales</taxon>
        <taxon>Acidimicrobiaceae</taxon>
        <taxon>Acidiferrimicrobium</taxon>
    </lineage>
</organism>
<evidence type="ECO:0000256" key="4">
    <source>
        <dbReference type="ARBA" id="ARBA00022692"/>
    </source>
</evidence>
<evidence type="ECO:0000256" key="10">
    <source>
        <dbReference type="SAM" id="MobiDB-lite"/>
    </source>
</evidence>
<sequence>MSGSPARSPRAAIEPRVSRARCWRRAIRRRERRPLTQDPPALVTSRASTATTRGVITGGPPGAARHLGAPPRSGQPAGARAPHGPPRPHRCVVQTSFPSPPPRHCRRQSYEPGGGSGRGPIGPSAGPGCPQPALPPSPSARRGLVATGTLPWVSTLVTATPLRAGGDARGPHGARRWLVLPVAYLVGSVPFANLAATRTRGVDLRTVGTGTVSGTGLFAVAGFRVLAVAGVLE</sequence>
<feature type="compositionally biased region" description="Pro residues" evidence="10">
    <location>
        <begin position="129"/>
        <end position="138"/>
    </location>
</feature>
<name>A0ABW9QTB0_9ACTN</name>
<keyword evidence="5 11" id="KW-1133">Transmembrane helix</keyword>
<proteinExistence type="predicted"/>
<keyword evidence="1" id="KW-1003">Cell membrane</keyword>
<feature type="region of interest" description="Disordered" evidence="10">
    <location>
        <begin position="25"/>
        <end position="143"/>
    </location>
</feature>
<evidence type="ECO:0000256" key="5">
    <source>
        <dbReference type="ARBA" id="ARBA00022989"/>
    </source>
</evidence>
<accession>A0ABW9QTB0</accession>
<evidence type="ECO:0000256" key="2">
    <source>
        <dbReference type="ARBA" id="ARBA00022516"/>
    </source>
</evidence>
<keyword evidence="7 11" id="KW-0472">Membrane</keyword>
<feature type="compositionally biased region" description="Polar residues" evidence="10">
    <location>
        <begin position="45"/>
        <end position="54"/>
    </location>
</feature>
<protein>
    <submittedName>
        <fullName evidence="12">Uncharacterized protein</fullName>
    </submittedName>
</protein>
<evidence type="ECO:0000256" key="8">
    <source>
        <dbReference type="ARBA" id="ARBA00023209"/>
    </source>
</evidence>
<evidence type="ECO:0000256" key="6">
    <source>
        <dbReference type="ARBA" id="ARBA00023098"/>
    </source>
</evidence>
<feature type="non-terminal residue" evidence="12">
    <location>
        <position position="233"/>
    </location>
</feature>
<gene>
    <name evidence="12" type="ORF">GHK86_08980</name>
</gene>
<keyword evidence="4 11" id="KW-0812">Transmembrane</keyword>
<dbReference type="EMBL" id="WJHE01000410">
    <property type="protein sequence ID" value="MST32851.1"/>
    <property type="molecule type" value="Genomic_DNA"/>
</dbReference>
<evidence type="ECO:0000256" key="1">
    <source>
        <dbReference type="ARBA" id="ARBA00022475"/>
    </source>
</evidence>
<keyword evidence="2" id="KW-0444">Lipid biosynthesis</keyword>
<keyword evidence="8" id="KW-0594">Phospholipid biosynthesis</keyword>
<evidence type="ECO:0000256" key="9">
    <source>
        <dbReference type="ARBA" id="ARBA00023264"/>
    </source>
</evidence>
<keyword evidence="6" id="KW-0443">Lipid metabolism</keyword>
<keyword evidence="9" id="KW-1208">Phospholipid metabolism</keyword>
<dbReference type="Proteomes" id="UP000437736">
    <property type="component" value="Unassembled WGS sequence"/>
</dbReference>
<keyword evidence="13" id="KW-1185">Reference proteome</keyword>
<evidence type="ECO:0000256" key="11">
    <source>
        <dbReference type="SAM" id="Phobius"/>
    </source>
</evidence>
<evidence type="ECO:0000256" key="7">
    <source>
        <dbReference type="ARBA" id="ARBA00023136"/>
    </source>
</evidence>
<dbReference type="Pfam" id="PF02660">
    <property type="entry name" value="G3P_acyltransf"/>
    <property type="match status" value="1"/>
</dbReference>
<keyword evidence="3" id="KW-0808">Transferase</keyword>
<evidence type="ECO:0000313" key="12">
    <source>
        <dbReference type="EMBL" id="MST32851.1"/>
    </source>
</evidence>
<dbReference type="InterPro" id="IPR003811">
    <property type="entry name" value="G3P_acylTferase_PlsY"/>
</dbReference>
<reference evidence="12 13" key="1">
    <citation type="submission" date="2019-11" db="EMBL/GenBank/DDBJ databases">
        <title>Acidiferrimicrobium australis gen. nov., sp. nov., an acidophilic and obligately heterotrophic, member of the Actinobacteria that catalyses dissimilatory oxido- reduction of iron isolated from metal-rich acidic water in Chile.</title>
        <authorList>
            <person name="Gonzalez D."/>
            <person name="Huber K."/>
            <person name="Hedrich S."/>
            <person name="Rojas-Villalobos C."/>
            <person name="Quatrini R."/>
            <person name="Dinamarca M.A."/>
            <person name="Schwarz A."/>
            <person name="Canales C."/>
            <person name="Nancucheo I."/>
        </authorList>
    </citation>
    <scope>NUCLEOTIDE SEQUENCE [LARGE SCALE GENOMIC DNA]</scope>
    <source>
        <strain evidence="12 13">USS-CCA1</strain>
    </source>
</reference>
<evidence type="ECO:0000313" key="13">
    <source>
        <dbReference type="Proteomes" id="UP000437736"/>
    </source>
</evidence>